<accession>A0A562ZYI7</accession>
<evidence type="ECO:0000313" key="1">
    <source>
        <dbReference type="EMBL" id="TWO73264.1"/>
    </source>
</evidence>
<dbReference type="EMBL" id="VOBQ01000002">
    <property type="protein sequence ID" value="TWO73264.1"/>
    <property type="molecule type" value="Genomic_DNA"/>
</dbReference>
<proteinExistence type="predicted"/>
<name>A0A562ZYI7_9BURK</name>
<dbReference type="Proteomes" id="UP000318199">
    <property type="component" value="Unassembled WGS sequence"/>
</dbReference>
<reference evidence="1 2" key="1">
    <citation type="submission" date="2019-07" db="EMBL/GenBank/DDBJ databases">
        <title>Caenimonas sedimenti sp. nov., isolated from activated sludge.</title>
        <authorList>
            <person name="Xu J."/>
        </authorList>
    </citation>
    <scope>NUCLEOTIDE SEQUENCE [LARGE SCALE GENOMIC DNA]</scope>
    <source>
        <strain evidence="1 2">HX-9-20</strain>
    </source>
</reference>
<dbReference type="OrthoDB" id="8966078at2"/>
<gene>
    <name evidence="1" type="ORF">FN976_02350</name>
</gene>
<protein>
    <submittedName>
        <fullName evidence="1">Uncharacterized protein</fullName>
    </submittedName>
</protein>
<comment type="caution">
    <text evidence="1">The sequence shown here is derived from an EMBL/GenBank/DDBJ whole genome shotgun (WGS) entry which is preliminary data.</text>
</comment>
<evidence type="ECO:0000313" key="2">
    <source>
        <dbReference type="Proteomes" id="UP000318199"/>
    </source>
</evidence>
<sequence length="93" mass="10087">MSAMPVTEIDLLQSGLESLRRGDTSAAAFSGQARHLAALLDGLPPRFGEVLDQLLDRLEASALFTEESCSFSQSDLLDNLQLWIDKARAAPRA</sequence>
<keyword evidence="2" id="KW-1185">Reference proteome</keyword>
<organism evidence="1 2">
    <name type="scientific">Caenimonas sedimenti</name>
    <dbReference type="NCBI Taxonomy" id="2596921"/>
    <lineage>
        <taxon>Bacteria</taxon>
        <taxon>Pseudomonadati</taxon>
        <taxon>Pseudomonadota</taxon>
        <taxon>Betaproteobacteria</taxon>
        <taxon>Burkholderiales</taxon>
        <taxon>Comamonadaceae</taxon>
        <taxon>Caenimonas</taxon>
    </lineage>
</organism>
<dbReference type="AlphaFoldDB" id="A0A562ZYI7"/>